<evidence type="ECO:0000256" key="4">
    <source>
        <dbReference type="SAM" id="MobiDB-lite"/>
    </source>
</evidence>
<dbReference type="InterPro" id="IPR030678">
    <property type="entry name" value="Peptide/Ni-bd"/>
</dbReference>
<evidence type="ECO:0000313" key="8">
    <source>
        <dbReference type="Proteomes" id="UP000256869"/>
    </source>
</evidence>
<feature type="compositionally biased region" description="Low complexity" evidence="4">
    <location>
        <begin position="33"/>
        <end position="58"/>
    </location>
</feature>
<dbReference type="Gene3D" id="3.40.190.10">
    <property type="entry name" value="Periplasmic binding protein-like II"/>
    <property type="match status" value="1"/>
</dbReference>
<name>A0A3D9IQM4_9BACL</name>
<comment type="similarity">
    <text evidence="1">Belongs to the bacterial solute-binding protein 5 family.</text>
</comment>
<dbReference type="PROSITE" id="PS51257">
    <property type="entry name" value="PROKAR_LIPOPROTEIN"/>
    <property type="match status" value="1"/>
</dbReference>
<protein>
    <submittedName>
        <fullName evidence="7">Peptide/nickel transport system substrate-binding protein</fullName>
    </submittedName>
</protein>
<feature type="signal peptide" evidence="5">
    <location>
        <begin position="1"/>
        <end position="23"/>
    </location>
</feature>
<feature type="region of interest" description="Disordered" evidence="4">
    <location>
        <begin position="29"/>
        <end position="58"/>
    </location>
</feature>
<keyword evidence="8" id="KW-1185">Reference proteome</keyword>
<sequence>MKKSRSALTASIAILLIIALTLAGCSSNSGNNEPAASGGAASVPASESASAPAESEGVQDATITLATNADPNFNPWSPTGFVESEPITELLFDGLTAWGTDYQPIPALATDWTPSDDGLTWTINLRTDVKWSDGEPFTADDVVYTFNEIVLKKDLAAANSSNFVAVDKVVAVSPSQVQFVLKQAWSSLPNYLAWFAKILPKHIFEGQDPWNLTSFNKEKPVGTGSYVLTKYMAGQYVELERNPNYFGGTGDVAKVVFNIVPDINSQVAQLMSGSLSMITVEDPNLMDNLKSNPNLTVNEVSDNNYYWVALDQSQPRFQDVKLRQALLYAIDRESIIKGVLKGYGKVATGPINPMMEKFYNPNVQTYAYDPEKAKSLLEEAGYKLNSDGIMEKDGEPLEIDMPAGQYGTLVQASQLVQQYWQKIGVKVNLQVIDWNSYVQRVVSNRDYDATLCWWRAPVDPDILAYYHSNSAGTGNNIPGYKNPALDKLLEDGRKAKTEEERVKVYNDVQTMTAEELPYLYLWNPTIAVATQKNLIVPKTTFIVAEDHITEWKVLK</sequence>
<dbReference type="Gene3D" id="3.10.105.10">
    <property type="entry name" value="Dipeptide-binding Protein, Domain 3"/>
    <property type="match status" value="1"/>
</dbReference>
<evidence type="ECO:0000259" key="6">
    <source>
        <dbReference type="Pfam" id="PF00496"/>
    </source>
</evidence>
<dbReference type="GO" id="GO:0015833">
    <property type="term" value="P:peptide transport"/>
    <property type="evidence" value="ECO:0007669"/>
    <property type="project" value="TreeGrafter"/>
</dbReference>
<keyword evidence="2" id="KW-0813">Transport</keyword>
<evidence type="ECO:0000256" key="2">
    <source>
        <dbReference type="ARBA" id="ARBA00022448"/>
    </source>
</evidence>
<dbReference type="EMBL" id="QRDY01000003">
    <property type="protein sequence ID" value="RED63928.1"/>
    <property type="molecule type" value="Genomic_DNA"/>
</dbReference>
<dbReference type="Pfam" id="PF00496">
    <property type="entry name" value="SBP_bac_5"/>
    <property type="match status" value="1"/>
</dbReference>
<gene>
    <name evidence="7" type="ORF">DFP95_103169</name>
</gene>
<organism evidence="7 8">
    <name type="scientific">Cohnella lupini</name>
    <dbReference type="NCBI Taxonomy" id="1294267"/>
    <lineage>
        <taxon>Bacteria</taxon>
        <taxon>Bacillati</taxon>
        <taxon>Bacillota</taxon>
        <taxon>Bacilli</taxon>
        <taxon>Bacillales</taxon>
        <taxon>Paenibacillaceae</taxon>
        <taxon>Cohnella</taxon>
    </lineage>
</organism>
<dbReference type="Gene3D" id="3.90.76.10">
    <property type="entry name" value="Dipeptide-binding Protein, Domain 1"/>
    <property type="match status" value="1"/>
</dbReference>
<evidence type="ECO:0000256" key="3">
    <source>
        <dbReference type="ARBA" id="ARBA00022729"/>
    </source>
</evidence>
<dbReference type="AlphaFoldDB" id="A0A3D9IQM4"/>
<reference evidence="7 8" key="1">
    <citation type="submission" date="2018-07" db="EMBL/GenBank/DDBJ databases">
        <title>Genomic Encyclopedia of Type Strains, Phase III (KMG-III): the genomes of soil and plant-associated and newly described type strains.</title>
        <authorList>
            <person name="Whitman W."/>
        </authorList>
    </citation>
    <scope>NUCLEOTIDE SEQUENCE [LARGE SCALE GENOMIC DNA]</scope>
    <source>
        <strain evidence="7 8">CECT 8236</strain>
    </source>
</reference>
<dbReference type="SUPFAM" id="SSF53850">
    <property type="entry name" value="Periplasmic binding protein-like II"/>
    <property type="match status" value="1"/>
</dbReference>
<proteinExistence type="inferred from homology"/>
<dbReference type="InterPro" id="IPR000914">
    <property type="entry name" value="SBP_5_dom"/>
</dbReference>
<dbReference type="FunFam" id="3.10.105.10:FF:000006">
    <property type="entry name" value="Peptide ABC transporter substrate-binding protein"/>
    <property type="match status" value="1"/>
</dbReference>
<dbReference type="GO" id="GO:0043190">
    <property type="term" value="C:ATP-binding cassette (ABC) transporter complex"/>
    <property type="evidence" value="ECO:0007669"/>
    <property type="project" value="InterPro"/>
</dbReference>
<dbReference type="RefSeq" id="WP_181907312.1">
    <property type="nucleotide sequence ID" value="NZ_QRDY01000003.1"/>
</dbReference>
<evidence type="ECO:0000256" key="1">
    <source>
        <dbReference type="ARBA" id="ARBA00005695"/>
    </source>
</evidence>
<dbReference type="PIRSF" id="PIRSF002741">
    <property type="entry name" value="MppA"/>
    <property type="match status" value="1"/>
</dbReference>
<dbReference type="Proteomes" id="UP000256869">
    <property type="component" value="Unassembled WGS sequence"/>
</dbReference>
<comment type="caution">
    <text evidence="7">The sequence shown here is derived from an EMBL/GenBank/DDBJ whole genome shotgun (WGS) entry which is preliminary data.</text>
</comment>
<dbReference type="PANTHER" id="PTHR30290">
    <property type="entry name" value="PERIPLASMIC BINDING COMPONENT OF ABC TRANSPORTER"/>
    <property type="match status" value="1"/>
</dbReference>
<evidence type="ECO:0000313" key="7">
    <source>
        <dbReference type="EMBL" id="RED63928.1"/>
    </source>
</evidence>
<keyword evidence="3 5" id="KW-0732">Signal</keyword>
<feature type="chain" id="PRO_5039239284" evidence="5">
    <location>
        <begin position="24"/>
        <end position="555"/>
    </location>
</feature>
<dbReference type="GO" id="GO:1904680">
    <property type="term" value="F:peptide transmembrane transporter activity"/>
    <property type="evidence" value="ECO:0007669"/>
    <property type="project" value="TreeGrafter"/>
</dbReference>
<evidence type="ECO:0000256" key="5">
    <source>
        <dbReference type="SAM" id="SignalP"/>
    </source>
</evidence>
<dbReference type="InterPro" id="IPR039424">
    <property type="entry name" value="SBP_5"/>
</dbReference>
<dbReference type="GO" id="GO:0042597">
    <property type="term" value="C:periplasmic space"/>
    <property type="evidence" value="ECO:0007669"/>
    <property type="project" value="UniProtKB-ARBA"/>
</dbReference>
<accession>A0A3D9IQM4</accession>
<feature type="domain" description="Solute-binding protein family 5" evidence="6">
    <location>
        <begin position="104"/>
        <end position="471"/>
    </location>
</feature>